<sequence>MGSCISKCCFITNNDDDNNNKNRGSSSSSSSADDKKQQSPCSPPIQEDKLVISEIPVIPLPLKTHQPIHHKSSSKPNSFLDSSLSSSSSSLSSRSTLSTSRKETTPSDAFFLEPCAKENLKKKKKHSPPEPHKRRAPSPPPRRHMRLSRDPEPERTLSHRTRLPFTSRRVPLQPVKGSRDLGNRGRRSPSPSFERKEMGSTCKAVTCSKKLRTEPLVHHIPYLRGLPLVSPPTPQRHSCLETTSPSLEIDNTHISLDCFIFL</sequence>
<dbReference type="PANTHER" id="PTHR33871:SF18">
    <property type="entry name" value="F24J8.12 PROTEIN"/>
    <property type="match status" value="1"/>
</dbReference>
<evidence type="ECO:0000256" key="1">
    <source>
        <dbReference type="SAM" id="MobiDB-lite"/>
    </source>
</evidence>
<dbReference type="Gramene" id="ERN08742">
    <property type="protein sequence ID" value="ERN08742"/>
    <property type="gene ID" value="AMTR_s00017p00243290"/>
</dbReference>
<dbReference type="Proteomes" id="UP000017836">
    <property type="component" value="Unassembled WGS sequence"/>
</dbReference>
<dbReference type="HOGENOM" id="CLU_1062981_0_0_1"/>
<feature type="compositionally biased region" description="Low complexity" evidence="1">
    <location>
        <begin position="74"/>
        <end position="99"/>
    </location>
</feature>
<organism evidence="2 3">
    <name type="scientific">Amborella trichopoda</name>
    <dbReference type="NCBI Taxonomy" id="13333"/>
    <lineage>
        <taxon>Eukaryota</taxon>
        <taxon>Viridiplantae</taxon>
        <taxon>Streptophyta</taxon>
        <taxon>Embryophyta</taxon>
        <taxon>Tracheophyta</taxon>
        <taxon>Spermatophyta</taxon>
        <taxon>Magnoliopsida</taxon>
        <taxon>Amborellales</taxon>
        <taxon>Amborellaceae</taxon>
        <taxon>Amborella</taxon>
    </lineage>
</organism>
<dbReference type="PANTHER" id="PTHR33871">
    <property type="entry name" value="OS05G0503100 PROTEIN-RELATED"/>
    <property type="match status" value="1"/>
</dbReference>
<feature type="region of interest" description="Disordered" evidence="1">
    <location>
        <begin position="11"/>
        <end position="197"/>
    </location>
</feature>
<dbReference type="AlphaFoldDB" id="W1PFI9"/>
<name>W1PFI9_AMBTC</name>
<feature type="compositionally biased region" description="Low complexity" evidence="1">
    <location>
        <begin position="21"/>
        <end position="31"/>
    </location>
</feature>
<evidence type="ECO:0000313" key="2">
    <source>
        <dbReference type="EMBL" id="ERN08742.1"/>
    </source>
</evidence>
<keyword evidence="3" id="KW-1185">Reference proteome</keyword>
<feature type="compositionally biased region" description="Basic residues" evidence="1">
    <location>
        <begin position="120"/>
        <end position="146"/>
    </location>
</feature>
<accession>W1PFI9</accession>
<gene>
    <name evidence="2" type="ORF">AMTR_s00017p00243290</name>
</gene>
<dbReference type="EMBL" id="KI393256">
    <property type="protein sequence ID" value="ERN08742.1"/>
    <property type="molecule type" value="Genomic_DNA"/>
</dbReference>
<feature type="compositionally biased region" description="Basic and acidic residues" evidence="1">
    <location>
        <begin position="147"/>
        <end position="157"/>
    </location>
</feature>
<protein>
    <submittedName>
        <fullName evidence="2">Uncharacterized protein</fullName>
    </submittedName>
</protein>
<reference evidence="3" key="1">
    <citation type="journal article" date="2013" name="Science">
        <title>The Amborella genome and the evolution of flowering plants.</title>
        <authorList>
            <consortium name="Amborella Genome Project"/>
        </authorList>
    </citation>
    <scope>NUCLEOTIDE SEQUENCE [LARGE SCALE GENOMIC DNA]</scope>
</reference>
<evidence type="ECO:0000313" key="3">
    <source>
        <dbReference type="Proteomes" id="UP000017836"/>
    </source>
</evidence>
<proteinExistence type="predicted"/>